<protein>
    <recommendedName>
        <fullName evidence="5">CENP-V/GFA domain-containing protein</fullName>
    </recommendedName>
</protein>
<accession>A0ABR4DBM3</accession>
<evidence type="ECO:0000256" key="2">
    <source>
        <dbReference type="ARBA" id="ARBA00022723"/>
    </source>
</evidence>
<proteinExistence type="inferred from homology"/>
<evidence type="ECO:0000313" key="6">
    <source>
        <dbReference type="EMBL" id="KAL2267746.1"/>
    </source>
</evidence>
<dbReference type="InterPro" id="IPR006913">
    <property type="entry name" value="CENP-V/GFA"/>
</dbReference>
<dbReference type="PANTHER" id="PTHR28620">
    <property type="entry name" value="CENTROMERE PROTEIN V"/>
    <property type="match status" value="1"/>
</dbReference>
<keyword evidence="2" id="KW-0479">Metal-binding</keyword>
<comment type="caution">
    <text evidence="6">The sequence shown here is derived from an EMBL/GenBank/DDBJ whole genome shotgun (WGS) entry which is preliminary data.</text>
</comment>
<dbReference type="Proteomes" id="UP001600064">
    <property type="component" value="Unassembled WGS sequence"/>
</dbReference>
<reference evidence="6 7" key="1">
    <citation type="journal article" date="2024" name="Commun. Biol.">
        <title>Comparative genomic analysis of thermophilic fungi reveals convergent evolutionary adaptations and gene losses.</title>
        <authorList>
            <person name="Steindorff A.S."/>
            <person name="Aguilar-Pontes M.V."/>
            <person name="Robinson A.J."/>
            <person name="Andreopoulos B."/>
            <person name="LaButti K."/>
            <person name="Kuo A."/>
            <person name="Mondo S."/>
            <person name="Riley R."/>
            <person name="Otillar R."/>
            <person name="Haridas S."/>
            <person name="Lipzen A."/>
            <person name="Grimwood J."/>
            <person name="Schmutz J."/>
            <person name="Clum A."/>
            <person name="Reid I.D."/>
            <person name="Moisan M.C."/>
            <person name="Butler G."/>
            <person name="Nguyen T.T.M."/>
            <person name="Dewar K."/>
            <person name="Conant G."/>
            <person name="Drula E."/>
            <person name="Henrissat B."/>
            <person name="Hansel C."/>
            <person name="Singer S."/>
            <person name="Hutchinson M.I."/>
            <person name="de Vries R.P."/>
            <person name="Natvig D.O."/>
            <person name="Powell A.J."/>
            <person name="Tsang A."/>
            <person name="Grigoriev I.V."/>
        </authorList>
    </citation>
    <scope>NUCLEOTIDE SEQUENCE [LARGE SCALE GENOMIC DNA]</scope>
    <source>
        <strain evidence="6 7">ATCC 22073</strain>
    </source>
</reference>
<dbReference type="RefSeq" id="XP_070866473.1">
    <property type="nucleotide sequence ID" value="XM_071011578.1"/>
</dbReference>
<dbReference type="SUPFAM" id="SSF51316">
    <property type="entry name" value="Mss4-like"/>
    <property type="match status" value="2"/>
</dbReference>
<dbReference type="Gene3D" id="2.170.150.70">
    <property type="match status" value="2"/>
</dbReference>
<gene>
    <name evidence="6" type="ORF">VTJ83DRAFT_5023</name>
</gene>
<organism evidence="6 7">
    <name type="scientific">Remersonia thermophila</name>
    <dbReference type="NCBI Taxonomy" id="72144"/>
    <lineage>
        <taxon>Eukaryota</taxon>
        <taxon>Fungi</taxon>
        <taxon>Dikarya</taxon>
        <taxon>Ascomycota</taxon>
        <taxon>Pezizomycotina</taxon>
        <taxon>Sordariomycetes</taxon>
        <taxon>Sordariomycetidae</taxon>
        <taxon>Sordariales</taxon>
        <taxon>Sordariales incertae sedis</taxon>
        <taxon>Remersonia</taxon>
    </lineage>
</organism>
<evidence type="ECO:0000256" key="4">
    <source>
        <dbReference type="SAM" id="MobiDB-lite"/>
    </source>
</evidence>
<evidence type="ECO:0000313" key="7">
    <source>
        <dbReference type="Proteomes" id="UP001600064"/>
    </source>
</evidence>
<keyword evidence="3" id="KW-0862">Zinc</keyword>
<dbReference type="EMBL" id="JAZGUE010000004">
    <property type="protein sequence ID" value="KAL2267746.1"/>
    <property type="molecule type" value="Genomic_DNA"/>
</dbReference>
<feature type="domain" description="CENP-V/GFA" evidence="5">
    <location>
        <begin position="152"/>
        <end position="309"/>
    </location>
</feature>
<feature type="region of interest" description="Disordered" evidence="4">
    <location>
        <begin position="208"/>
        <end position="231"/>
    </location>
</feature>
<evidence type="ECO:0000256" key="3">
    <source>
        <dbReference type="ARBA" id="ARBA00022833"/>
    </source>
</evidence>
<evidence type="ECO:0000259" key="5">
    <source>
        <dbReference type="PROSITE" id="PS51891"/>
    </source>
</evidence>
<feature type="compositionally biased region" description="Low complexity" evidence="4">
    <location>
        <begin position="211"/>
        <end position="226"/>
    </location>
</feature>
<comment type="similarity">
    <text evidence="1">Belongs to the Gfa family.</text>
</comment>
<dbReference type="PANTHER" id="PTHR28620:SF1">
    <property type="entry name" value="CENP-V_GFA DOMAIN-CONTAINING PROTEIN"/>
    <property type="match status" value="1"/>
</dbReference>
<sequence>MAASPREPDAQPSTDGPPAPLPAPSAMETTYRGNCHCAAFVYEVWLPPIHSALECRCAMCHRKGYLWNLVGGGRRHVEVVTGTWEDLARFVPNALPRSRPRSWDVRALQGIDTWTITKVPYACPAADAPAAPAVHAGPLPAAAPGDGGHKLHTGSCHCGAVTVALASKPLDATYADRTVDCNCSVCVRNGYVWAYPRKEHVVLGSGAAPCSSSSSSSTTTTTTTTTTGGGGGGIGRYHFSHHVLNKTFCAACGVCLTNEWADRGEEELRALGAPVPTPAWVAELMAPLHPVNLRVFPGVNLAGMKPPFRIKGATEVPPAYVNP</sequence>
<dbReference type="InterPro" id="IPR052355">
    <property type="entry name" value="CENP-V-like"/>
</dbReference>
<dbReference type="PROSITE" id="PS51891">
    <property type="entry name" value="CENP_V_GFA"/>
    <property type="match status" value="1"/>
</dbReference>
<evidence type="ECO:0000256" key="1">
    <source>
        <dbReference type="ARBA" id="ARBA00005495"/>
    </source>
</evidence>
<dbReference type="GeneID" id="98126222"/>
<name>A0ABR4DBM3_9PEZI</name>
<dbReference type="InterPro" id="IPR011057">
    <property type="entry name" value="Mss4-like_sf"/>
</dbReference>
<keyword evidence="7" id="KW-1185">Reference proteome</keyword>
<feature type="region of interest" description="Disordered" evidence="4">
    <location>
        <begin position="1"/>
        <end position="25"/>
    </location>
</feature>